<dbReference type="InterPro" id="IPR011141">
    <property type="entry name" value="Polyketide_synthase_type-III"/>
</dbReference>
<proteinExistence type="predicted"/>
<reference evidence="2" key="1">
    <citation type="journal article" date="2009" name="Rice">
        <title>De Novo Next Generation Sequencing of Plant Genomes.</title>
        <authorList>
            <person name="Rounsley S."/>
            <person name="Marri P.R."/>
            <person name="Yu Y."/>
            <person name="He R."/>
            <person name="Sisneros N."/>
            <person name="Goicoechea J.L."/>
            <person name="Lee S.J."/>
            <person name="Angelova A."/>
            <person name="Kudrna D."/>
            <person name="Luo M."/>
            <person name="Affourtit J."/>
            <person name="Desany B."/>
            <person name="Knight J."/>
            <person name="Niazi F."/>
            <person name="Egholm M."/>
            <person name="Wing R.A."/>
        </authorList>
    </citation>
    <scope>NUCLEOTIDE SEQUENCE [LARGE SCALE GENOMIC DNA]</scope>
    <source>
        <strain evidence="2">cv. IRGC 105608</strain>
    </source>
</reference>
<dbReference type="SUPFAM" id="SSF53901">
    <property type="entry name" value="Thiolase-like"/>
    <property type="match status" value="2"/>
</dbReference>
<feature type="domain" description="Chalcone/stilbene synthase N-terminal" evidence="1">
    <location>
        <begin position="16"/>
        <end position="98"/>
    </location>
</feature>
<keyword evidence="3" id="KW-1185">Reference proteome</keyword>
<dbReference type="PANTHER" id="PTHR11877">
    <property type="entry name" value="HYDROXYMETHYLGLUTARYL-COA SYNTHASE"/>
    <property type="match status" value="1"/>
</dbReference>
<dbReference type="GO" id="GO:0042802">
    <property type="term" value="F:identical protein binding"/>
    <property type="evidence" value="ECO:0007669"/>
    <property type="project" value="EnsemblPlants"/>
</dbReference>
<dbReference type="GO" id="GO:0009813">
    <property type="term" value="P:flavonoid biosynthetic process"/>
    <property type="evidence" value="ECO:0007669"/>
    <property type="project" value="EnsemblPlants"/>
</dbReference>
<evidence type="ECO:0000313" key="2">
    <source>
        <dbReference type="EnsemblPlants" id="OBART07G09740.1"/>
    </source>
</evidence>
<protein>
    <recommendedName>
        <fullName evidence="1">Chalcone/stilbene synthase N-terminal domain-containing protein</fullName>
    </recommendedName>
</protein>
<evidence type="ECO:0000259" key="1">
    <source>
        <dbReference type="Pfam" id="PF00195"/>
    </source>
</evidence>
<dbReference type="EnsemblPlants" id="OBART07G09740.1">
    <property type="protein sequence ID" value="OBART07G09740.1"/>
    <property type="gene ID" value="OBART07G09740"/>
</dbReference>
<dbReference type="InterPro" id="IPR001099">
    <property type="entry name" value="Chalcone/stilbene_synt_N"/>
</dbReference>
<accession>A0A0D3GPG7</accession>
<dbReference type="Pfam" id="PF00195">
    <property type="entry name" value="Chal_sti_synt_N"/>
    <property type="match status" value="1"/>
</dbReference>
<dbReference type="HOGENOM" id="CLU_145686_0_0_1"/>
<name>A0A0D3GPG7_9ORYZ</name>
<dbReference type="InterPro" id="IPR016039">
    <property type="entry name" value="Thiolase-like"/>
</dbReference>
<dbReference type="PANTHER" id="PTHR11877:SF106">
    <property type="entry name" value="BISDEMETHOXYCURCUMIN SYNTHASE"/>
    <property type="match status" value="1"/>
</dbReference>
<dbReference type="AlphaFoldDB" id="A0A0D3GPG7"/>
<dbReference type="GO" id="GO:0030639">
    <property type="term" value="P:polyketide biosynthetic process"/>
    <property type="evidence" value="ECO:0007669"/>
    <property type="project" value="TreeGrafter"/>
</dbReference>
<reference evidence="2" key="2">
    <citation type="submission" date="2015-03" db="UniProtKB">
        <authorList>
            <consortium name="EnsemblPlants"/>
        </authorList>
    </citation>
    <scope>IDENTIFICATION</scope>
</reference>
<sequence>MAPTTTMGSALYPLGEMRQSQRADGLAAVLAIGTANPPNCVTQEEFPDFYFRATNSDHLTALKDKFKRICQEMGVQRRYLHHTEEMLSAHPDDYGNMSGATVIFALDELRRQRKEAAAAGEWPELGVMMAFGPGMTVDAMLLHATSHVN</sequence>
<dbReference type="PaxDb" id="65489-OBART07G09740.1"/>
<dbReference type="Gramene" id="OBART07G09740.1">
    <property type="protein sequence ID" value="OBART07G09740.1"/>
    <property type="gene ID" value="OBART07G09740"/>
</dbReference>
<dbReference type="GO" id="GO:0016747">
    <property type="term" value="F:acyltransferase activity, transferring groups other than amino-acyl groups"/>
    <property type="evidence" value="ECO:0007669"/>
    <property type="project" value="InterPro"/>
</dbReference>
<organism evidence="2">
    <name type="scientific">Oryza barthii</name>
    <dbReference type="NCBI Taxonomy" id="65489"/>
    <lineage>
        <taxon>Eukaryota</taxon>
        <taxon>Viridiplantae</taxon>
        <taxon>Streptophyta</taxon>
        <taxon>Embryophyta</taxon>
        <taxon>Tracheophyta</taxon>
        <taxon>Spermatophyta</taxon>
        <taxon>Magnoliopsida</taxon>
        <taxon>Liliopsida</taxon>
        <taxon>Poales</taxon>
        <taxon>Poaceae</taxon>
        <taxon>BOP clade</taxon>
        <taxon>Oryzoideae</taxon>
        <taxon>Oryzeae</taxon>
        <taxon>Oryzinae</taxon>
        <taxon>Oryza</taxon>
    </lineage>
</organism>
<dbReference type="eggNOG" id="ENOG502QRSY">
    <property type="taxonomic scope" value="Eukaryota"/>
</dbReference>
<evidence type="ECO:0000313" key="3">
    <source>
        <dbReference type="Proteomes" id="UP000026960"/>
    </source>
</evidence>
<dbReference type="STRING" id="65489.A0A0D3GPG7"/>
<dbReference type="Proteomes" id="UP000026960">
    <property type="component" value="Chromosome 7"/>
</dbReference>
<dbReference type="Gene3D" id="3.40.47.10">
    <property type="match status" value="1"/>
</dbReference>